<protein>
    <recommendedName>
        <fullName evidence="3">Ferric reductase NAD binding domain-containing protein</fullName>
    </recommendedName>
</protein>
<dbReference type="InterPro" id="IPR051410">
    <property type="entry name" value="Ferric/Cupric_Reductase"/>
</dbReference>
<dbReference type="GO" id="GO:0005886">
    <property type="term" value="C:plasma membrane"/>
    <property type="evidence" value="ECO:0007669"/>
    <property type="project" value="TreeGrafter"/>
</dbReference>
<dbReference type="Proteomes" id="UP000800235">
    <property type="component" value="Unassembled WGS sequence"/>
</dbReference>
<dbReference type="InterPro" id="IPR039261">
    <property type="entry name" value="FNR_nucleotide-bd"/>
</dbReference>
<name>A0A9P4NH04_9PEZI</name>
<reference evidence="4" key="1">
    <citation type="journal article" date="2020" name="Stud. Mycol.">
        <title>101 Dothideomycetes genomes: a test case for predicting lifestyles and emergence of pathogens.</title>
        <authorList>
            <person name="Haridas S."/>
            <person name="Albert R."/>
            <person name="Binder M."/>
            <person name="Bloem J."/>
            <person name="Labutti K."/>
            <person name="Salamov A."/>
            <person name="Andreopoulos B."/>
            <person name="Baker S."/>
            <person name="Barry K."/>
            <person name="Bills G."/>
            <person name="Bluhm B."/>
            <person name="Cannon C."/>
            <person name="Castanera R."/>
            <person name="Culley D."/>
            <person name="Daum C."/>
            <person name="Ezra D."/>
            <person name="Gonzalez J."/>
            <person name="Henrissat B."/>
            <person name="Kuo A."/>
            <person name="Liang C."/>
            <person name="Lipzen A."/>
            <person name="Lutzoni F."/>
            <person name="Magnuson J."/>
            <person name="Mondo S."/>
            <person name="Nolan M."/>
            <person name="Ohm R."/>
            <person name="Pangilinan J."/>
            <person name="Park H.-J."/>
            <person name="Ramirez L."/>
            <person name="Alfaro M."/>
            <person name="Sun H."/>
            <person name="Tritt A."/>
            <person name="Yoshinaga Y."/>
            <person name="Zwiers L.-H."/>
            <person name="Turgeon B."/>
            <person name="Goodwin S."/>
            <person name="Spatafora J."/>
            <person name="Crous P."/>
            <person name="Grigoriev I."/>
        </authorList>
    </citation>
    <scope>NUCLEOTIDE SEQUENCE</scope>
    <source>
        <strain evidence="4">CBS 130266</strain>
    </source>
</reference>
<evidence type="ECO:0000313" key="4">
    <source>
        <dbReference type="EMBL" id="KAF2420953.1"/>
    </source>
</evidence>
<accession>A0A9P4NH04</accession>
<dbReference type="Gene3D" id="3.40.50.80">
    <property type="entry name" value="Nucleotide-binding domain of ferredoxin-NADP reductase (FNR) module"/>
    <property type="match status" value="1"/>
</dbReference>
<dbReference type="Pfam" id="PF08030">
    <property type="entry name" value="NAD_binding_6"/>
    <property type="match status" value="1"/>
</dbReference>
<keyword evidence="5" id="KW-1185">Reference proteome</keyword>
<keyword evidence="2" id="KW-0560">Oxidoreductase</keyword>
<dbReference type="GO" id="GO:0015677">
    <property type="term" value="P:copper ion import"/>
    <property type="evidence" value="ECO:0007669"/>
    <property type="project" value="TreeGrafter"/>
</dbReference>
<proteinExistence type="predicted"/>
<sequence length="182" mass="20038">MFDTVICISGGTGVTPCLGMLEHIVSKYRGSPAMVRTKKLVFVWFFRDASHFEWAHERFRSASQSSLDGLEVEFRFYITGTYATKGSEVEGGKEKSIELGYRVREHEMTLRNSIQTIGQLSDGRASVQSLVNELLTPGRNFVLGCGPGSLSNDIAHACASAQARAMRGEIAEIALHTEAFGW</sequence>
<evidence type="ECO:0000256" key="1">
    <source>
        <dbReference type="ARBA" id="ARBA00022448"/>
    </source>
</evidence>
<feature type="domain" description="Ferric reductase NAD binding" evidence="3">
    <location>
        <begin position="2"/>
        <end position="159"/>
    </location>
</feature>
<comment type="caution">
    <text evidence="4">The sequence shown here is derived from an EMBL/GenBank/DDBJ whole genome shotgun (WGS) entry which is preliminary data.</text>
</comment>
<keyword evidence="1" id="KW-0813">Transport</keyword>
<evidence type="ECO:0000313" key="5">
    <source>
        <dbReference type="Proteomes" id="UP000800235"/>
    </source>
</evidence>
<evidence type="ECO:0000256" key="2">
    <source>
        <dbReference type="ARBA" id="ARBA00023002"/>
    </source>
</evidence>
<organism evidence="4 5">
    <name type="scientific">Tothia fuscella</name>
    <dbReference type="NCBI Taxonomy" id="1048955"/>
    <lineage>
        <taxon>Eukaryota</taxon>
        <taxon>Fungi</taxon>
        <taxon>Dikarya</taxon>
        <taxon>Ascomycota</taxon>
        <taxon>Pezizomycotina</taxon>
        <taxon>Dothideomycetes</taxon>
        <taxon>Pleosporomycetidae</taxon>
        <taxon>Venturiales</taxon>
        <taxon>Cylindrosympodiaceae</taxon>
        <taxon>Tothia</taxon>
    </lineage>
</organism>
<dbReference type="EMBL" id="MU007105">
    <property type="protein sequence ID" value="KAF2420953.1"/>
    <property type="molecule type" value="Genomic_DNA"/>
</dbReference>
<dbReference type="OrthoDB" id="17725at2759"/>
<evidence type="ECO:0000259" key="3">
    <source>
        <dbReference type="Pfam" id="PF08030"/>
    </source>
</evidence>
<dbReference type="GO" id="GO:0006826">
    <property type="term" value="P:iron ion transport"/>
    <property type="evidence" value="ECO:0007669"/>
    <property type="project" value="TreeGrafter"/>
</dbReference>
<dbReference type="InterPro" id="IPR013121">
    <property type="entry name" value="Fe_red_NAD-bd_6"/>
</dbReference>
<dbReference type="GO" id="GO:0000293">
    <property type="term" value="F:ferric-chelate reductase activity"/>
    <property type="evidence" value="ECO:0007669"/>
    <property type="project" value="TreeGrafter"/>
</dbReference>
<dbReference type="AlphaFoldDB" id="A0A9P4NH04"/>
<dbReference type="PANTHER" id="PTHR32361">
    <property type="entry name" value="FERRIC/CUPRIC REDUCTASE TRANSMEMBRANE COMPONENT"/>
    <property type="match status" value="1"/>
</dbReference>
<dbReference type="SUPFAM" id="SSF52343">
    <property type="entry name" value="Ferredoxin reductase-like, C-terminal NADP-linked domain"/>
    <property type="match status" value="1"/>
</dbReference>
<dbReference type="GO" id="GO:0006879">
    <property type="term" value="P:intracellular iron ion homeostasis"/>
    <property type="evidence" value="ECO:0007669"/>
    <property type="project" value="TreeGrafter"/>
</dbReference>
<gene>
    <name evidence="4" type="ORF">EJ08DRAFT_527108</name>
</gene>